<organism evidence="1">
    <name type="scientific">marine sediment metagenome</name>
    <dbReference type="NCBI Taxonomy" id="412755"/>
    <lineage>
        <taxon>unclassified sequences</taxon>
        <taxon>metagenomes</taxon>
        <taxon>ecological metagenomes</taxon>
    </lineage>
</organism>
<dbReference type="AlphaFoldDB" id="X1K1M9"/>
<sequence length="41" mass="4666">MSKIKPAGLKWEIIPRNDKVSFRHILPSGKVPFEAKFKITG</sequence>
<dbReference type="EMBL" id="BARU01042697">
    <property type="protein sequence ID" value="GAH87575.1"/>
    <property type="molecule type" value="Genomic_DNA"/>
</dbReference>
<reference evidence="1" key="1">
    <citation type="journal article" date="2014" name="Front. Microbiol.">
        <title>High frequency of phylogenetically diverse reductive dehalogenase-homologous genes in deep subseafloor sedimentary metagenomes.</title>
        <authorList>
            <person name="Kawai M."/>
            <person name="Futagami T."/>
            <person name="Toyoda A."/>
            <person name="Takaki Y."/>
            <person name="Nishi S."/>
            <person name="Hori S."/>
            <person name="Arai W."/>
            <person name="Tsubouchi T."/>
            <person name="Morono Y."/>
            <person name="Uchiyama I."/>
            <person name="Ito T."/>
            <person name="Fujiyama A."/>
            <person name="Inagaki F."/>
            <person name="Takami H."/>
        </authorList>
    </citation>
    <scope>NUCLEOTIDE SEQUENCE</scope>
    <source>
        <strain evidence="1">Expedition CK06-06</strain>
    </source>
</reference>
<evidence type="ECO:0000313" key="1">
    <source>
        <dbReference type="EMBL" id="GAH87575.1"/>
    </source>
</evidence>
<comment type="caution">
    <text evidence="1">The sequence shown here is derived from an EMBL/GenBank/DDBJ whole genome shotgun (WGS) entry which is preliminary data.</text>
</comment>
<gene>
    <name evidence="1" type="ORF">S03H2_65552</name>
</gene>
<accession>X1K1M9</accession>
<name>X1K1M9_9ZZZZ</name>
<proteinExistence type="predicted"/>
<protein>
    <submittedName>
        <fullName evidence="1">Uncharacterized protein</fullName>
    </submittedName>
</protein>
<feature type="non-terminal residue" evidence="1">
    <location>
        <position position="41"/>
    </location>
</feature>